<evidence type="ECO:0000256" key="5">
    <source>
        <dbReference type="PROSITE-ProRule" id="PRU01016"/>
    </source>
</evidence>
<evidence type="ECO:0000256" key="2">
    <source>
        <dbReference type="ARBA" id="ARBA00022603"/>
    </source>
</evidence>
<dbReference type="OrthoDB" id="5577209at2759"/>
<dbReference type="InterPro" id="IPR029063">
    <property type="entry name" value="SAM-dependent_MTases_sf"/>
</dbReference>
<dbReference type="Proteomes" id="UP000193498">
    <property type="component" value="Unassembled WGS sequence"/>
</dbReference>
<dbReference type="Gene3D" id="3.40.50.150">
    <property type="entry name" value="Vaccinia Virus protein VP39"/>
    <property type="match status" value="1"/>
</dbReference>
<evidence type="ECO:0000313" key="7">
    <source>
        <dbReference type="Proteomes" id="UP000193498"/>
    </source>
</evidence>
<gene>
    <name evidence="6" type="ORF">K493DRAFT_349156</name>
</gene>
<dbReference type="STRING" id="1314790.A0A1Y1YLD4"/>
<keyword evidence="3 5" id="KW-0808">Transferase</keyword>
<dbReference type="PRINTS" id="PR00105">
    <property type="entry name" value="C5METTRFRASE"/>
</dbReference>
<proteinExistence type="inferred from homology"/>
<organism evidence="6 7">
    <name type="scientific">Basidiobolus meristosporus CBS 931.73</name>
    <dbReference type="NCBI Taxonomy" id="1314790"/>
    <lineage>
        <taxon>Eukaryota</taxon>
        <taxon>Fungi</taxon>
        <taxon>Fungi incertae sedis</taxon>
        <taxon>Zoopagomycota</taxon>
        <taxon>Entomophthoromycotina</taxon>
        <taxon>Basidiobolomycetes</taxon>
        <taxon>Basidiobolales</taxon>
        <taxon>Basidiobolaceae</taxon>
        <taxon>Basidiobolus</taxon>
    </lineage>
</organism>
<dbReference type="Gene3D" id="3.90.120.10">
    <property type="entry name" value="DNA Methylase, subunit A, domain 2"/>
    <property type="match status" value="1"/>
</dbReference>
<dbReference type="PANTHER" id="PTHR10629:SF54">
    <property type="entry name" value="DNA METHYLTRANSFERASE DIM-2"/>
    <property type="match status" value="1"/>
</dbReference>
<dbReference type="InParanoid" id="A0A1Y1YLD4"/>
<dbReference type="InterPro" id="IPR050390">
    <property type="entry name" value="C5-Methyltransferase"/>
</dbReference>
<dbReference type="PROSITE" id="PS00094">
    <property type="entry name" value="C5_MTASE_1"/>
    <property type="match status" value="1"/>
</dbReference>
<dbReference type="PROSITE" id="PS51679">
    <property type="entry name" value="SAM_MT_C5"/>
    <property type="match status" value="1"/>
</dbReference>
<sequence>MTTNWKFLWSQVLSLGDEFAQLPFFHGGVKRKQLLEVTRVDRVSGKLTVRCFANAKEIHSKYRLPVDKPRLNELYYCNRFDILDSTELPRIAGYCHVEYYKPTSALPINLQHHGAGLQYYFSFQLDENMEISEVEQDLEQRFPPHYSKVRGATKLKVLDLFCGGGAFGRGLQDTGVFECKWAVDIDSMATYTYKANAGHDVLVFNQSVNQFLQDCLQEKDHTPKKGEVDVIIAGYPCQGYSSLNPNRASDQSQSNNSLLASLTSFVEFYEPKFILMENVKNFPRMTETVDGKEQSPFRVLLAFLLSLGYQIRWSYIAAVHHGCPQKRVRFFLWAAAKGEDLPRLPPSSHHGTRTGYSQTSIRLPSTERIPGVVNPYYACFPMRTINDAIGDLPPIGEGQIMCSEFPDHQAIPLPSGHQALANQIPTYPPGCDYRCLVGRRFPNGEPIVLPPWLRRKIDQKAAYGRHFGRVERDGLFETITTRCSPSGFQGKVLHYQENRSLSVREVARGQGFLDSDQIVGRLQDQYRIVGE</sequence>
<dbReference type="EC" id="2.1.1.37" evidence="1"/>
<dbReference type="EMBL" id="MCFE01000111">
    <property type="protein sequence ID" value="ORX98566.1"/>
    <property type="molecule type" value="Genomic_DNA"/>
</dbReference>
<dbReference type="InterPro" id="IPR001525">
    <property type="entry name" value="C5_MeTfrase"/>
</dbReference>
<dbReference type="GO" id="GO:0005634">
    <property type="term" value="C:nucleus"/>
    <property type="evidence" value="ECO:0007669"/>
    <property type="project" value="TreeGrafter"/>
</dbReference>
<evidence type="ECO:0000256" key="3">
    <source>
        <dbReference type="ARBA" id="ARBA00022679"/>
    </source>
</evidence>
<dbReference type="Pfam" id="PF00145">
    <property type="entry name" value="DNA_methylase"/>
    <property type="match status" value="1"/>
</dbReference>
<keyword evidence="7" id="KW-1185">Reference proteome</keyword>
<dbReference type="GO" id="GO:0032259">
    <property type="term" value="P:methylation"/>
    <property type="evidence" value="ECO:0007669"/>
    <property type="project" value="UniProtKB-KW"/>
</dbReference>
<reference evidence="6 7" key="1">
    <citation type="submission" date="2016-07" db="EMBL/GenBank/DDBJ databases">
        <title>Pervasive Adenine N6-methylation of Active Genes in Fungi.</title>
        <authorList>
            <consortium name="DOE Joint Genome Institute"/>
            <person name="Mondo S.J."/>
            <person name="Dannebaum R.O."/>
            <person name="Kuo R.C."/>
            <person name="Labutti K."/>
            <person name="Haridas S."/>
            <person name="Kuo A."/>
            <person name="Salamov A."/>
            <person name="Ahrendt S.R."/>
            <person name="Lipzen A."/>
            <person name="Sullivan W."/>
            <person name="Andreopoulos W.B."/>
            <person name="Clum A."/>
            <person name="Lindquist E."/>
            <person name="Daum C."/>
            <person name="Ramamoorthy G.K."/>
            <person name="Gryganskyi A."/>
            <person name="Culley D."/>
            <person name="Magnuson J.K."/>
            <person name="James T.Y."/>
            <person name="O'Malley M.A."/>
            <person name="Stajich J.E."/>
            <person name="Spatafora J.W."/>
            <person name="Visel A."/>
            <person name="Grigoriev I.V."/>
        </authorList>
    </citation>
    <scope>NUCLEOTIDE SEQUENCE [LARGE SCALE GENOMIC DNA]</scope>
    <source>
        <strain evidence="6 7">CBS 931.73</strain>
    </source>
</reference>
<accession>A0A1Y1YLD4</accession>
<protein>
    <recommendedName>
        <fullName evidence="1">DNA (cytosine-5-)-methyltransferase</fullName>
        <ecNumber evidence="1">2.1.1.37</ecNumber>
    </recommendedName>
</protein>
<name>A0A1Y1YLD4_9FUNG</name>
<keyword evidence="4 5" id="KW-0949">S-adenosyl-L-methionine</keyword>
<evidence type="ECO:0000256" key="1">
    <source>
        <dbReference type="ARBA" id="ARBA00011975"/>
    </source>
</evidence>
<dbReference type="SUPFAM" id="SSF53335">
    <property type="entry name" value="S-adenosyl-L-methionine-dependent methyltransferases"/>
    <property type="match status" value="1"/>
</dbReference>
<keyword evidence="2 5" id="KW-0489">Methyltransferase</keyword>
<evidence type="ECO:0000256" key="4">
    <source>
        <dbReference type="ARBA" id="ARBA00022691"/>
    </source>
</evidence>
<dbReference type="GO" id="GO:0003886">
    <property type="term" value="F:DNA (cytosine-5-)-methyltransferase activity"/>
    <property type="evidence" value="ECO:0007669"/>
    <property type="project" value="UniProtKB-EC"/>
</dbReference>
<dbReference type="GO" id="GO:0044027">
    <property type="term" value="P:negative regulation of gene expression via chromosomal CpG island methylation"/>
    <property type="evidence" value="ECO:0007669"/>
    <property type="project" value="TreeGrafter"/>
</dbReference>
<comment type="similarity">
    <text evidence="5">Belongs to the class I-like SAM-binding methyltransferase superfamily. C5-methyltransferase family.</text>
</comment>
<evidence type="ECO:0000313" key="6">
    <source>
        <dbReference type="EMBL" id="ORX98566.1"/>
    </source>
</evidence>
<dbReference type="GO" id="GO:0003677">
    <property type="term" value="F:DNA binding"/>
    <property type="evidence" value="ECO:0007669"/>
    <property type="project" value="TreeGrafter"/>
</dbReference>
<dbReference type="PANTHER" id="PTHR10629">
    <property type="entry name" value="CYTOSINE-SPECIFIC METHYLTRANSFERASE"/>
    <property type="match status" value="1"/>
</dbReference>
<feature type="active site" evidence="5">
    <location>
        <position position="237"/>
    </location>
</feature>
<comment type="caution">
    <text evidence="6">The sequence shown here is derived from an EMBL/GenBank/DDBJ whole genome shotgun (WGS) entry which is preliminary data.</text>
</comment>
<dbReference type="InterPro" id="IPR018117">
    <property type="entry name" value="C5_DNA_meth_AS"/>
</dbReference>
<dbReference type="AlphaFoldDB" id="A0A1Y1YLD4"/>